<protein>
    <submittedName>
        <fullName evidence="1">Myb-like protein D</fullName>
    </submittedName>
</protein>
<organism evidence="1 2">
    <name type="scientific">Aphis craccivora</name>
    <name type="common">Cowpea aphid</name>
    <dbReference type="NCBI Taxonomy" id="307492"/>
    <lineage>
        <taxon>Eukaryota</taxon>
        <taxon>Metazoa</taxon>
        <taxon>Ecdysozoa</taxon>
        <taxon>Arthropoda</taxon>
        <taxon>Hexapoda</taxon>
        <taxon>Insecta</taxon>
        <taxon>Pterygota</taxon>
        <taxon>Neoptera</taxon>
        <taxon>Paraneoptera</taxon>
        <taxon>Hemiptera</taxon>
        <taxon>Sternorrhyncha</taxon>
        <taxon>Aphidomorpha</taxon>
        <taxon>Aphidoidea</taxon>
        <taxon>Aphididae</taxon>
        <taxon>Aphidini</taxon>
        <taxon>Aphis</taxon>
        <taxon>Aphis</taxon>
    </lineage>
</organism>
<comment type="caution">
    <text evidence="1">The sequence shown here is derived from an EMBL/GenBank/DDBJ whole genome shotgun (WGS) entry which is preliminary data.</text>
</comment>
<dbReference type="OrthoDB" id="6734584at2759"/>
<sequence length="181" mass="20795">MAVNLVEEKFAPTLVKYITTRLCGRALEMIKYKNVTKWVQLNSIKMCNDEDVNDYYHRVKKLYYKLCTACTLNKEESEARFTSGGSSYSSSSAFRQFGNKPRGFTVPVSLRHRHHLLPPNIIFSLGCISRPGDWPSLVSPLFVILLFKKELRLRTVPVWVLVVDADRFLRSTCGETNILML</sequence>
<dbReference type="EMBL" id="VUJU01008448">
    <property type="protein sequence ID" value="KAF0730681.1"/>
    <property type="molecule type" value="Genomic_DNA"/>
</dbReference>
<accession>A0A6G0WT65</accession>
<dbReference type="Proteomes" id="UP000478052">
    <property type="component" value="Unassembled WGS sequence"/>
</dbReference>
<evidence type="ECO:0000313" key="2">
    <source>
        <dbReference type="Proteomes" id="UP000478052"/>
    </source>
</evidence>
<reference evidence="1 2" key="1">
    <citation type="submission" date="2019-08" db="EMBL/GenBank/DDBJ databases">
        <title>Whole genome of Aphis craccivora.</title>
        <authorList>
            <person name="Voronova N.V."/>
            <person name="Shulinski R.S."/>
            <person name="Bandarenka Y.V."/>
            <person name="Zhorov D.G."/>
            <person name="Warner D."/>
        </authorList>
    </citation>
    <scope>NUCLEOTIDE SEQUENCE [LARGE SCALE GENOMIC DNA]</scope>
    <source>
        <strain evidence="1">180601</strain>
        <tissue evidence="1">Whole Body</tissue>
    </source>
</reference>
<name>A0A6G0WT65_APHCR</name>
<keyword evidence="2" id="KW-1185">Reference proteome</keyword>
<gene>
    <name evidence="1" type="ORF">FWK35_00016997</name>
</gene>
<proteinExistence type="predicted"/>
<evidence type="ECO:0000313" key="1">
    <source>
        <dbReference type="EMBL" id="KAF0730681.1"/>
    </source>
</evidence>
<dbReference type="AlphaFoldDB" id="A0A6G0WT65"/>